<evidence type="ECO:0000313" key="1">
    <source>
        <dbReference type="EMBL" id="CAK9149235.1"/>
    </source>
</evidence>
<reference evidence="1 2" key="1">
    <citation type="submission" date="2024-02" db="EMBL/GenBank/DDBJ databases">
        <authorList>
            <person name="Vignale AGUSTIN F."/>
            <person name="Sosa J E."/>
            <person name="Modenutti C."/>
        </authorList>
    </citation>
    <scope>NUCLEOTIDE SEQUENCE [LARGE SCALE GENOMIC DNA]</scope>
</reference>
<organism evidence="1 2">
    <name type="scientific">Ilex paraguariensis</name>
    <name type="common">yerba mate</name>
    <dbReference type="NCBI Taxonomy" id="185542"/>
    <lineage>
        <taxon>Eukaryota</taxon>
        <taxon>Viridiplantae</taxon>
        <taxon>Streptophyta</taxon>
        <taxon>Embryophyta</taxon>
        <taxon>Tracheophyta</taxon>
        <taxon>Spermatophyta</taxon>
        <taxon>Magnoliopsida</taxon>
        <taxon>eudicotyledons</taxon>
        <taxon>Gunneridae</taxon>
        <taxon>Pentapetalae</taxon>
        <taxon>asterids</taxon>
        <taxon>campanulids</taxon>
        <taxon>Aquifoliales</taxon>
        <taxon>Aquifoliaceae</taxon>
        <taxon>Ilex</taxon>
    </lineage>
</organism>
<name>A0ABC8S0B7_9AQUA</name>
<dbReference type="EMBL" id="CAUOFW020001849">
    <property type="protein sequence ID" value="CAK9149235.1"/>
    <property type="molecule type" value="Genomic_DNA"/>
</dbReference>
<feature type="non-terminal residue" evidence="1">
    <location>
        <position position="1"/>
    </location>
</feature>
<proteinExistence type="predicted"/>
<comment type="caution">
    <text evidence="1">The sequence shown here is derived from an EMBL/GenBank/DDBJ whole genome shotgun (WGS) entry which is preliminary data.</text>
</comment>
<keyword evidence="2" id="KW-1185">Reference proteome</keyword>
<evidence type="ECO:0000313" key="2">
    <source>
        <dbReference type="Proteomes" id="UP001642360"/>
    </source>
</evidence>
<gene>
    <name evidence="1" type="ORF">ILEXP_LOCUS17268</name>
</gene>
<dbReference type="Proteomes" id="UP001642360">
    <property type="component" value="Unassembled WGS sequence"/>
</dbReference>
<sequence>DMDLESNLMKTIYIVKAEIEKQEKENRVHELELILGKVMINEKMLKELILDDLLDLRGLVDEKMKEFRQVHGVVEDNNSGEASGEKN</sequence>
<accession>A0ABC8S0B7</accession>
<dbReference type="AlphaFoldDB" id="A0ABC8S0B7"/>
<protein>
    <submittedName>
        <fullName evidence="1">Uncharacterized protein</fullName>
    </submittedName>
</protein>